<feature type="chain" id="PRO_5011435389" evidence="5">
    <location>
        <begin position="32"/>
        <end position="356"/>
    </location>
</feature>
<dbReference type="STRING" id="32040.SAMN04489710_101265"/>
<organism evidence="8 9">
    <name type="scientific">Paracidovorax konjaci</name>
    <dbReference type="NCBI Taxonomy" id="32040"/>
    <lineage>
        <taxon>Bacteria</taxon>
        <taxon>Pseudomonadati</taxon>
        <taxon>Pseudomonadota</taxon>
        <taxon>Betaproteobacteria</taxon>
        <taxon>Burkholderiales</taxon>
        <taxon>Comamonadaceae</taxon>
        <taxon>Paracidovorax</taxon>
    </lineage>
</organism>
<dbReference type="InterPro" id="IPR005588">
    <property type="entry name" value="MucB_RseB"/>
</dbReference>
<evidence type="ECO:0000313" key="9">
    <source>
        <dbReference type="Proteomes" id="UP000199517"/>
    </source>
</evidence>
<evidence type="ECO:0000256" key="1">
    <source>
        <dbReference type="ARBA" id="ARBA00004418"/>
    </source>
</evidence>
<evidence type="ECO:0000259" key="6">
    <source>
        <dbReference type="Pfam" id="PF03888"/>
    </source>
</evidence>
<feature type="domain" description="MucB/RseB C-terminal" evidence="7">
    <location>
        <begin position="250"/>
        <end position="353"/>
    </location>
</feature>
<evidence type="ECO:0000256" key="3">
    <source>
        <dbReference type="ARBA" id="ARBA00022729"/>
    </source>
</evidence>
<dbReference type="PANTHER" id="PTHR38782">
    <property type="match status" value="1"/>
</dbReference>
<protein>
    <submittedName>
        <fullName evidence="8">Sigma E regulatory protein, MucB/RseB</fullName>
    </submittedName>
</protein>
<dbReference type="PANTHER" id="PTHR38782:SF1">
    <property type="entry name" value="SIGMA-E FACTOR REGULATORY PROTEIN RSEB"/>
    <property type="match status" value="1"/>
</dbReference>
<evidence type="ECO:0000256" key="2">
    <source>
        <dbReference type="ARBA" id="ARBA00008150"/>
    </source>
</evidence>
<keyword evidence="4" id="KW-0574">Periplasm</keyword>
<dbReference type="InterPro" id="IPR033436">
    <property type="entry name" value="MucB/RseB_C"/>
</dbReference>
<dbReference type="Pfam" id="PF17188">
    <property type="entry name" value="MucB_RseB_C"/>
    <property type="match status" value="1"/>
</dbReference>
<feature type="domain" description="MucB/RseB N-terminal" evidence="6">
    <location>
        <begin position="56"/>
        <end position="227"/>
    </location>
</feature>
<dbReference type="Gene3D" id="3.30.200.100">
    <property type="entry name" value="MucB/RseB, C-terminal domain"/>
    <property type="match status" value="1"/>
</dbReference>
<dbReference type="Pfam" id="PF03888">
    <property type="entry name" value="MucB_RseB"/>
    <property type="match status" value="1"/>
</dbReference>
<reference evidence="9" key="1">
    <citation type="submission" date="2016-10" db="EMBL/GenBank/DDBJ databases">
        <authorList>
            <person name="Varghese N."/>
            <person name="Submissions S."/>
        </authorList>
    </citation>
    <scope>NUCLEOTIDE SEQUENCE [LARGE SCALE GENOMIC DNA]</scope>
    <source>
        <strain evidence="9">DSM 7481</strain>
    </source>
</reference>
<dbReference type="GO" id="GO:0030288">
    <property type="term" value="C:outer membrane-bounded periplasmic space"/>
    <property type="evidence" value="ECO:0007669"/>
    <property type="project" value="TreeGrafter"/>
</dbReference>
<name>A0A1I1RUF4_9BURK</name>
<keyword evidence="3 5" id="KW-0732">Signal</keyword>
<dbReference type="InterPro" id="IPR033434">
    <property type="entry name" value="MucB/RseB_N"/>
</dbReference>
<dbReference type="GO" id="GO:0032885">
    <property type="term" value="P:regulation of polysaccharide biosynthetic process"/>
    <property type="evidence" value="ECO:0007669"/>
    <property type="project" value="TreeGrafter"/>
</dbReference>
<feature type="signal peptide" evidence="5">
    <location>
        <begin position="1"/>
        <end position="31"/>
    </location>
</feature>
<dbReference type="EMBL" id="FOMQ01000001">
    <property type="protein sequence ID" value="SFD35898.1"/>
    <property type="molecule type" value="Genomic_DNA"/>
</dbReference>
<evidence type="ECO:0000259" key="7">
    <source>
        <dbReference type="Pfam" id="PF17188"/>
    </source>
</evidence>
<proteinExistence type="inferred from homology"/>
<keyword evidence="9" id="KW-1185">Reference proteome</keyword>
<dbReference type="PIRSF" id="PIRSF005427">
    <property type="entry name" value="RseB"/>
    <property type="match status" value="1"/>
</dbReference>
<evidence type="ECO:0000313" key="8">
    <source>
        <dbReference type="EMBL" id="SFD35898.1"/>
    </source>
</evidence>
<dbReference type="InterPro" id="IPR038484">
    <property type="entry name" value="MucB/RseB_C_sf"/>
</dbReference>
<dbReference type="Proteomes" id="UP000199517">
    <property type="component" value="Unassembled WGS sequence"/>
</dbReference>
<dbReference type="CDD" id="cd16327">
    <property type="entry name" value="RseB"/>
    <property type="match status" value="1"/>
</dbReference>
<evidence type="ECO:0000256" key="5">
    <source>
        <dbReference type="SAM" id="SignalP"/>
    </source>
</evidence>
<dbReference type="AlphaFoldDB" id="A0A1I1RUF4"/>
<evidence type="ECO:0000256" key="4">
    <source>
        <dbReference type="ARBA" id="ARBA00022764"/>
    </source>
</evidence>
<comment type="subcellular location">
    <subcellularLocation>
        <location evidence="1">Periplasm</location>
    </subcellularLocation>
</comment>
<sequence length="356" mass="38979">MNLSKKLPCAMGRLAAAALLAGMLSSPLVWAGPPGSESPASDAARFPAPGGNEIGNWIQSIHRASREHSYSGTFVVSSSSGAMASSRIWHATDGKVQIERIEALDGTPRTVYRRDDLVRTFLPHVQIVKEERREMPGLFPHLPQAESDAVLRHYRAQFVGRDRVAGQEAAMIWLKPKDALRFGYRIWTAQASGLVVKLQTLGMQGQVLEQAAFSQIDFDAPPTVAQLMAQMDDTRGFRLLTVPLAKTTVREAGWQMRQAAAGFLPGDCYKRKAAAVPDTVRMPPLQCIFSDGLATVSVFFEPYDAARHAQQPKRMDMGATQALALRMASGETWLTAVGEVPQETLKLLVDQIEPAR</sequence>
<accession>A0A1I1RUF4</accession>
<dbReference type="GO" id="GO:0045152">
    <property type="term" value="F:antisigma factor binding"/>
    <property type="evidence" value="ECO:0007669"/>
    <property type="project" value="TreeGrafter"/>
</dbReference>
<dbReference type="Gene3D" id="2.50.20.10">
    <property type="entry name" value="Lipoprotein localisation LolA/LolB/LppX"/>
    <property type="match status" value="1"/>
</dbReference>
<dbReference type="RefSeq" id="WP_245783479.1">
    <property type="nucleotide sequence ID" value="NZ_FOMQ01000001.1"/>
</dbReference>
<gene>
    <name evidence="8" type="ORF">SAMN04489710_101265</name>
</gene>
<comment type="similarity">
    <text evidence="2">Belongs to the RseB family.</text>
</comment>